<dbReference type="EMBL" id="AYUF01000285">
    <property type="protein sequence ID" value="ETK02926.1"/>
    <property type="molecule type" value="Genomic_DNA"/>
</dbReference>
<feature type="domain" description="Fe/B12 periplasmic-binding" evidence="2">
    <location>
        <begin position="99"/>
        <end position="367"/>
    </location>
</feature>
<dbReference type="PROSITE" id="PS51257">
    <property type="entry name" value="PROKAR_LIPOPROTEIN"/>
    <property type="match status" value="1"/>
</dbReference>
<gene>
    <name evidence="3" type="ORF">N425_01720</name>
</gene>
<dbReference type="InterPro" id="IPR002491">
    <property type="entry name" value="ABC_transptr_periplasmic_BD"/>
</dbReference>
<dbReference type="AlphaFoldDB" id="W2C8X9"/>
<name>W2C8X9_9BACT</name>
<dbReference type="SUPFAM" id="SSF53807">
    <property type="entry name" value="Helical backbone' metal receptor"/>
    <property type="match status" value="1"/>
</dbReference>
<feature type="chain" id="PRO_5004813352" evidence="1">
    <location>
        <begin position="23"/>
        <end position="381"/>
    </location>
</feature>
<evidence type="ECO:0000256" key="1">
    <source>
        <dbReference type="SAM" id="SignalP"/>
    </source>
</evidence>
<evidence type="ECO:0000313" key="4">
    <source>
        <dbReference type="Proteomes" id="UP000018837"/>
    </source>
</evidence>
<protein>
    <submittedName>
        <fullName evidence="3">ABC transporter substrate-binding protein</fullName>
    </submittedName>
</protein>
<dbReference type="PANTHER" id="PTHR30535:SF34">
    <property type="entry name" value="MOLYBDATE-BINDING PROTEIN MOLA"/>
    <property type="match status" value="1"/>
</dbReference>
<dbReference type="Proteomes" id="UP000018837">
    <property type="component" value="Unassembled WGS sequence"/>
</dbReference>
<feature type="signal peptide" evidence="1">
    <location>
        <begin position="1"/>
        <end position="22"/>
    </location>
</feature>
<organism evidence="3 4">
    <name type="scientific">Tannerella sp. oral taxon BU063 isolate Cell 2</name>
    <dbReference type="NCBI Taxonomy" id="1411148"/>
    <lineage>
        <taxon>Bacteria</taxon>
        <taxon>Pseudomonadati</taxon>
        <taxon>Bacteroidota</taxon>
        <taxon>Bacteroidia</taxon>
        <taxon>Bacteroidales</taxon>
        <taxon>Tannerellaceae</taxon>
        <taxon>Tannerella</taxon>
    </lineage>
</organism>
<dbReference type="Pfam" id="PF01497">
    <property type="entry name" value="Peripla_BP_2"/>
    <property type="match status" value="1"/>
</dbReference>
<sequence>MIRTFFCLFAWFMLCLTFSCNVGQRSSMPQASDAGASVDSLRYARGLTITRHTDFTVVELRDPWNEGRLLHRYLLVPRSAAALPEGMPEGTVVRTPLRRMVVYTSVHCALLNELGASDGIAGVCEAQYVHVEPVLNGLRNGTVADLGEATSPDIEGMIRIGADAILASPFQNAGYGPAEKIGLPIIECADYMESDPLGRAEWIRFLGLLTDREATADSLFRSTEAAYLRVRALTDTISKRPTLLVGKKYGSAWHVPNGASYMARMYQDAGADYVFRDLPGSGSTPLTFEAVIDRAQHADLWLIQYNADVNMTYGSLRAEYTPYASFDAFAGRHIYGCNTHNSHYYEEIPLHPDRLLSDLIAIIHPRLLPGHKLRYFAPLGE</sequence>
<evidence type="ECO:0000313" key="3">
    <source>
        <dbReference type="EMBL" id="ETK02926.1"/>
    </source>
</evidence>
<dbReference type="PATRIC" id="fig|1411148.3.peg.132"/>
<accession>W2C8X9</accession>
<proteinExistence type="predicted"/>
<keyword evidence="1" id="KW-0732">Signal</keyword>
<dbReference type="Gene3D" id="3.40.50.1980">
    <property type="entry name" value="Nitrogenase molybdenum iron protein domain"/>
    <property type="match status" value="2"/>
</dbReference>
<reference evidence="3 4" key="1">
    <citation type="submission" date="2013-11" db="EMBL/GenBank/DDBJ databases">
        <title>Single cell genomics of uncultured Tannerella BU063 (oral taxon 286).</title>
        <authorList>
            <person name="Beall C.J."/>
            <person name="Campbell A.G."/>
            <person name="Griffen A.L."/>
            <person name="Podar M."/>
            <person name="Leys E.J."/>
        </authorList>
    </citation>
    <scope>NUCLEOTIDE SEQUENCE [LARGE SCALE GENOMIC DNA]</scope>
    <source>
        <strain evidence="3">Cell 2</strain>
    </source>
</reference>
<comment type="caution">
    <text evidence="3">The sequence shown here is derived from an EMBL/GenBank/DDBJ whole genome shotgun (WGS) entry which is preliminary data.</text>
</comment>
<dbReference type="PROSITE" id="PS50983">
    <property type="entry name" value="FE_B12_PBP"/>
    <property type="match status" value="1"/>
</dbReference>
<dbReference type="GO" id="GO:0071281">
    <property type="term" value="P:cellular response to iron ion"/>
    <property type="evidence" value="ECO:0007669"/>
    <property type="project" value="TreeGrafter"/>
</dbReference>
<dbReference type="PANTHER" id="PTHR30535">
    <property type="entry name" value="VITAMIN B12-BINDING PROTEIN"/>
    <property type="match status" value="1"/>
</dbReference>
<evidence type="ECO:0000259" key="2">
    <source>
        <dbReference type="PROSITE" id="PS50983"/>
    </source>
</evidence>
<dbReference type="InterPro" id="IPR050902">
    <property type="entry name" value="ABC_Transporter_SBP"/>
</dbReference>